<dbReference type="AlphaFoldDB" id="A0A830GZM3"/>
<name>A0A830GZM3_9CREN</name>
<organism evidence="6 7">
    <name type="scientific">Thermocladium modestius</name>
    <dbReference type="NCBI Taxonomy" id="62609"/>
    <lineage>
        <taxon>Archaea</taxon>
        <taxon>Thermoproteota</taxon>
        <taxon>Thermoprotei</taxon>
        <taxon>Thermoproteales</taxon>
        <taxon>Thermoproteaceae</taxon>
        <taxon>Thermocladium</taxon>
    </lineage>
</organism>
<evidence type="ECO:0000256" key="1">
    <source>
        <dbReference type="ARBA" id="ARBA00010745"/>
    </source>
</evidence>
<dbReference type="SMART" id="SM01374">
    <property type="entry name" value="Ribosomal_L14"/>
    <property type="match status" value="1"/>
</dbReference>
<dbReference type="GO" id="GO:0022625">
    <property type="term" value="C:cytosolic large ribosomal subunit"/>
    <property type="evidence" value="ECO:0007669"/>
    <property type="project" value="TreeGrafter"/>
</dbReference>
<dbReference type="InterPro" id="IPR019972">
    <property type="entry name" value="Ribosomal_uL14_CS"/>
</dbReference>
<dbReference type="Gene3D" id="2.40.150.20">
    <property type="entry name" value="Ribosomal protein L14"/>
    <property type="match status" value="1"/>
</dbReference>
<evidence type="ECO:0000313" key="7">
    <source>
        <dbReference type="Proteomes" id="UP000610960"/>
    </source>
</evidence>
<dbReference type="NCBIfam" id="NF006344">
    <property type="entry name" value="PRK08571.1"/>
    <property type="match status" value="1"/>
</dbReference>
<comment type="subunit">
    <text evidence="4">Part of the 50S ribosomal subunit. Forms a cluster with proteins L3 and L24e, part of which may contact the 16S rRNA in 2 intersubunit bridges.</text>
</comment>
<dbReference type="GO" id="GO:0006412">
    <property type="term" value="P:translation"/>
    <property type="evidence" value="ECO:0007669"/>
    <property type="project" value="UniProtKB-UniRule"/>
</dbReference>
<evidence type="ECO:0000256" key="3">
    <source>
        <dbReference type="ARBA" id="ARBA00023274"/>
    </source>
</evidence>
<dbReference type="Proteomes" id="UP000610960">
    <property type="component" value="Unassembled WGS sequence"/>
</dbReference>
<evidence type="ECO:0000256" key="4">
    <source>
        <dbReference type="HAMAP-Rule" id="MF_01367"/>
    </source>
</evidence>
<keyword evidence="7" id="KW-1185">Reference proteome</keyword>
<dbReference type="PANTHER" id="PTHR11761">
    <property type="entry name" value="50S/60S RIBOSOMAL PROTEIN L14/L23"/>
    <property type="match status" value="1"/>
</dbReference>
<comment type="similarity">
    <text evidence="1 4 5">Belongs to the universal ribosomal protein uL14 family.</text>
</comment>
<accession>A0A830GZM3</accession>
<dbReference type="InterPro" id="IPR000218">
    <property type="entry name" value="Ribosomal_uL14"/>
</dbReference>
<dbReference type="GO" id="GO:0003735">
    <property type="term" value="F:structural constituent of ribosome"/>
    <property type="evidence" value="ECO:0007669"/>
    <property type="project" value="InterPro"/>
</dbReference>
<dbReference type="PANTHER" id="PTHR11761:SF8">
    <property type="entry name" value="LARGE RIBOSOMAL SUBUNIT PROTEIN UL14"/>
    <property type="match status" value="1"/>
</dbReference>
<gene>
    <name evidence="4" type="primary">rpl14</name>
    <name evidence="6" type="ORF">GCM10007981_18250</name>
</gene>
<keyword evidence="3 4" id="KW-0687">Ribonucleoprotein</keyword>
<protein>
    <recommendedName>
        <fullName evidence="4">Large ribosomal subunit protein uL14</fullName>
    </recommendedName>
</protein>
<evidence type="ECO:0000256" key="5">
    <source>
        <dbReference type="RuleBase" id="RU003949"/>
    </source>
</evidence>
<reference evidence="6" key="2">
    <citation type="submission" date="2020-09" db="EMBL/GenBank/DDBJ databases">
        <authorList>
            <person name="Sun Q."/>
            <person name="Ohkuma M."/>
        </authorList>
    </citation>
    <scope>NUCLEOTIDE SEQUENCE</scope>
    <source>
        <strain evidence="6">JCM 10088</strain>
    </source>
</reference>
<dbReference type="FunFam" id="2.40.150.20:FF:000007">
    <property type="entry name" value="50S ribosomal protein L14"/>
    <property type="match status" value="1"/>
</dbReference>
<dbReference type="PROSITE" id="PS00049">
    <property type="entry name" value="RIBOSOMAL_L14"/>
    <property type="match status" value="1"/>
</dbReference>
<dbReference type="InterPro" id="IPR036853">
    <property type="entry name" value="Ribosomal_uL14_sf"/>
</dbReference>
<keyword evidence="4" id="KW-0699">rRNA-binding</keyword>
<evidence type="ECO:0000313" key="6">
    <source>
        <dbReference type="EMBL" id="GGP22388.1"/>
    </source>
</evidence>
<dbReference type="Pfam" id="PF00238">
    <property type="entry name" value="Ribosomal_L14"/>
    <property type="match status" value="1"/>
</dbReference>
<keyword evidence="2 4" id="KW-0689">Ribosomal protein</keyword>
<reference evidence="6" key="1">
    <citation type="journal article" date="2014" name="Int. J. Syst. Evol. Microbiol.">
        <title>Complete genome sequence of Corynebacterium casei LMG S-19264T (=DSM 44701T), isolated from a smear-ripened cheese.</title>
        <authorList>
            <consortium name="US DOE Joint Genome Institute (JGI-PGF)"/>
            <person name="Walter F."/>
            <person name="Albersmeier A."/>
            <person name="Kalinowski J."/>
            <person name="Ruckert C."/>
        </authorList>
    </citation>
    <scope>NUCLEOTIDE SEQUENCE</scope>
    <source>
        <strain evidence="6">JCM 10088</strain>
    </source>
</reference>
<evidence type="ECO:0000256" key="2">
    <source>
        <dbReference type="ARBA" id="ARBA00022980"/>
    </source>
</evidence>
<comment type="function">
    <text evidence="4">Binds to 23S rRNA. Forms part of two intersubunit bridges in the 70S ribosome.</text>
</comment>
<dbReference type="CDD" id="cd00337">
    <property type="entry name" value="Ribosomal_uL14"/>
    <property type="match status" value="1"/>
</dbReference>
<sequence>MGVSHRYHVTPGVFANSLVSVVDNSGAKVARVISVIGNRSHGVHRKIHNAGVGDMIVVSVVEGRPEVRKQKLRAIVVRQRRPFRRHDGTWVAFDDNAVVIVSEEGQPKGTEIHGPIAMEAAQRWPQIASLAALVI</sequence>
<comment type="caution">
    <text evidence="6">The sequence shown here is derived from an EMBL/GenBank/DDBJ whole genome shotgun (WGS) entry which is preliminary data.</text>
</comment>
<dbReference type="GO" id="GO:0070180">
    <property type="term" value="F:large ribosomal subunit rRNA binding"/>
    <property type="evidence" value="ECO:0007669"/>
    <property type="project" value="TreeGrafter"/>
</dbReference>
<keyword evidence="4" id="KW-0694">RNA-binding</keyword>
<dbReference type="EMBL" id="BMNL01000004">
    <property type="protein sequence ID" value="GGP22388.1"/>
    <property type="molecule type" value="Genomic_DNA"/>
</dbReference>
<proteinExistence type="inferred from homology"/>
<dbReference type="HAMAP" id="MF_01367">
    <property type="entry name" value="Ribosomal_uL14"/>
    <property type="match status" value="1"/>
</dbReference>
<dbReference type="SUPFAM" id="SSF50193">
    <property type="entry name" value="Ribosomal protein L14"/>
    <property type="match status" value="1"/>
</dbReference>